<proteinExistence type="predicted"/>
<reference evidence="2" key="1">
    <citation type="submission" date="2017-01" db="EMBL/GenBank/DDBJ databases">
        <authorList>
            <person name="Varghese N."/>
            <person name="Submissions S."/>
        </authorList>
    </citation>
    <scope>NUCLEOTIDE SEQUENCE [LARGE SCALE GENOMIC DNA]</scope>
    <source>
        <strain evidence="2">DSM 15366</strain>
    </source>
</reference>
<dbReference type="OrthoDB" id="5464618at2"/>
<evidence type="ECO:0000313" key="2">
    <source>
        <dbReference type="Proteomes" id="UP000186953"/>
    </source>
</evidence>
<organism evidence="1 2">
    <name type="scientific">Maribacter ulvicola</name>
    <dbReference type="NCBI Taxonomy" id="228959"/>
    <lineage>
        <taxon>Bacteria</taxon>
        <taxon>Pseudomonadati</taxon>
        <taxon>Bacteroidota</taxon>
        <taxon>Flavobacteriia</taxon>
        <taxon>Flavobacteriales</taxon>
        <taxon>Flavobacteriaceae</taxon>
        <taxon>Maribacter</taxon>
    </lineage>
</organism>
<dbReference type="STRING" id="228959.SAMN05421797_1011666"/>
<dbReference type="AlphaFoldDB" id="A0A1N6SH11"/>
<name>A0A1N6SH11_9FLAO</name>
<dbReference type="EMBL" id="FTMA01000001">
    <property type="protein sequence ID" value="SIQ40398.1"/>
    <property type="molecule type" value="Genomic_DNA"/>
</dbReference>
<sequence>MFRSISYIKFLLTSNNQHGIHSPFVYDYITKCLYVKQELKLPVTLKVLVKSLEYFKYESIFLVGDYKKSKEIIKKHCPKIAFVENNADVILSNINDLKNSNLDLSNLPNDCMLLVDEIHQHKDNVESWKNLKTEDNVRVTIDMFYCGAIFFRKEQVKEHFKIRI</sequence>
<dbReference type="Proteomes" id="UP000186953">
    <property type="component" value="Unassembled WGS sequence"/>
</dbReference>
<accession>A0A1N6SH11</accession>
<protein>
    <submittedName>
        <fullName evidence="1">Uncharacterized protein</fullName>
    </submittedName>
</protein>
<gene>
    <name evidence="1" type="ORF">SAMN05421797_1011666</name>
</gene>
<evidence type="ECO:0000313" key="1">
    <source>
        <dbReference type="EMBL" id="SIQ40398.1"/>
    </source>
</evidence>
<dbReference type="RefSeq" id="WP_076547838.1">
    <property type="nucleotide sequence ID" value="NZ_FTMA01000001.1"/>
</dbReference>
<keyword evidence="2" id="KW-1185">Reference proteome</keyword>